<evidence type="ECO:0000259" key="3">
    <source>
        <dbReference type="PROSITE" id="PS51186"/>
    </source>
</evidence>
<dbReference type="OrthoDB" id="38613at2157"/>
<organism evidence="4 5">
    <name type="scientific">Haloplanus salinus</name>
    <dbReference type="NCBI Taxonomy" id="1126245"/>
    <lineage>
        <taxon>Archaea</taxon>
        <taxon>Methanobacteriati</taxon>
        <taxon>Methanobacteriota</taxon>
        <taxon>Stenosarchaea group</taxon>
        <taxon>Halobacteria</taxon>
        <taxon>Halobacteriales</taxon>
        <taxon>Haloferacaceae</taxon>
        <taxon>Haloplanus</taxon>
    </lineage>
</organism>
<proteinExistence type="predicted"/>
<dbReference type="PANTHER" id="PTHR43877">
    <property type="entry name" value="AMINOALKYLPHOSPHONATE N-ACETYLTRANSFERASE-RELATED-RELATED"/>
    <property type="match status" value="1"/>
</dbReference>
<dbReference type="InterPro" id="IPR050832">
    <property type="entry name" value="Bact_Acetyltransf"/>
</dbReference>
<feature type="domain" description="N-acetyltransferase" evidence="3">
    <location>
        <begin position="7"/>
        <end position="161"/>
    </location>
</feature>
<accession>A0A368NFY0</accession>
<keyword evidence="1 4" id="KW-0808">Transferase</keyword>
<evidence type="ECO:0000256" key="1">
    <source>
        <dbReference type="ARBA" id="ARBA00022679"/>
    </source>
</evidence>
<dbReference type="Pfam" id="PF00583">
    <property type="entry name" value="Acetyltransf_1"/>
    <property type="match status" value="1"/>
</dbReference>
<keyword evidence="5" id="KW-1185">Reference proteome</keyword>
<dbReference type="GO" id="GO:0016747">
    <property type="term" value="F:acyltransferase activity, transferring groups other than amino-acyl groups"/>
    <property type="evidence" value="ECO:0007669"/>
    <property type="project" value="InterPro"/>
</dbReference>
<dbReference type="SUPFAM" id="SSF55729">
    <property type="entry name" value="Acyl-CoA N-acyltransferases (Nat)"/>
    <property type="match status" value="1"/>
</dbReference>
<name>A0A368NFY0_9EURY</name>
<evidence type="ECO:0000313" key="4">
    <source>
        <dbReference type="EMBL" id="RCU48494.1"/>
    </source>
</evidence>
<dbReference type="Gene3D" id="3.40.630.30">
    <property type="match status" value="1"/>
</dbReference>
<dbReference type="CDD" id="cd04301">
    <property type="entry name" value="NAT_SF"/>
    <property type="match status" value="1"/>
</dbReference>
<dbReference type="InterPro" id="IPR016181">
    <property type="entry name" value="Acyl_CoA_acyltransferase"/>
</dbReference>
<keyword evidence="2" id="KW-0012">Acyltransferase</keyword>
<evidence type="ECO:0000256" key="2">
    <source>
        <dbReference type="ARBA" id="ARBA00023315"/>
    </source>
</evidence>
<evidence type="ECO:0000313" key="5">
    <source>
        <dbReference type="Proteomes" id="UP000252189"/>
    </source>
</evidence>
<dbReference type="Proteomes" id="UP000252189">
    <property type="component" value="Unassembled WGS sequence"/>
</dbReference>
<dbReference type="AlphaFoldDB" id="A0A368NFY0"/>
<dbReference type="RefSeq" id="WP_114450126.1">
    <property type="nucleotide sequence ID" value="NZ_QPHM01000001.1"/>
</dbReference>
<sequence length="161" mass="18400">MKSKLKKTVLPVQPALSIDDVEAINDFFNSPEIKNELHWFTYRDTLERAFERDDRKLYYVKEKSGTLIGALMVWCESRVLEEGEAQIRLVAVSKVARGAGIGRYLCEEAEEFAQEFKKEQMIADVVKGSPAVGFWKSIGYEVQSEWETKKGTPMLTVEKSI</sequence>
<gene>
    <name evidence="4" type="ORF">DU504_14995</name>
</gene>
<dbReference type="EMBL" id="QPHM01000001">
    <property type="protein sequence ID" value="RCU48494.1"/>
    <property type="molecule type" value="Genomic_DNA"/>
</dbReference>
<dbReference type="InterPro" id="IPR000182">
    <property type="entry name" value="GNAT_dom"/>
</dbReference>
<protein>
    <submittedName>
        <fullName evidence="4">N-acetyltransferase</fullName>
    </submittedName>
</protein>
<reference evidence="4 5" key="1">
    <citation type="submission" date="2018-07" db="EMBL/GenBank/DDBJ databases">
        <title>Genome sequences of Haloplanus salinus JCM 18368T.</title>
        <authorList>
            <person name="Kim Y.B."/>
            <person name="Roh S.W."/>
        </authorList>
    </citation>
    <scope>NUCLEOTIDE SEQUENCE [LARGE SCALE GENOMIC DNA]</scope>
    <source>
        <strain evidence="4 5">JCM 18368</strain>
    </source>
</reference>
<dbReference type="PANTHER" id="PTHR43877:SF2">
    <property type="entry name" value="AMINOALKYLPHOSPHONATE N-ACETYLTRANSFERASE-RELATED"/>
    <property type="match status" value="1"/>
</dbReference>
<comment type="caution">
    <text evidence="4">The sequence shown here is derived from an EMBL/GenBank/DDBJ whole genome shotgun (WGS) entry which is preliminary data.</text>
</comment>
<dbReference type="PROSITE" id="PS51186">
    <property type="entry name" value="GNAT"/>
    <property type="match status" value="1"/>
</dbReference>